<proteinExistence type="predicted"/>
<keyword evidence="1" id="KW-0472">Membrane</keyword>
<organism evidence="2 3">
    <name type="scientific">Euphydryas editha</name>
    <name type="common">Edith's checkerspot</name>
    <dbReference type="NCBI Taxonomy" id="104508"/>
    <lineage>
        <taxon>Eukaryota</taxon>
        <taxon>Metazoa</taxon>
        <taxon>Ecdysozoa</taxon>
        <taxon>Arthropoda</taxon>
        <taxon>Hexapoda</taxon>
        <taxon>Insecta</taxon>
        <taxon>Pterygota</taxon>
        <taxon>Neoptera</taxon>
        <taxon>Endopterygota</taxon>
        <taxon>Lepidoptera</taxon>
        <taxon>Glossata</taxon>
        <taxon>Ditrysia</taxon>
        <taxon>Papilionoidea</taxon>
        <taxon>Nymphalidae</taxon>
        <taxon>Nymphalinae</taxon>
        <taxon>Euphydryas</taxon>
    </lineage>
</organism>
<keyword evidence="1" id="KW-1133">Transmembrane helix</keyword>
<dbReference type="EMBL" id="CAKOGL010000029">
    <property type="protein sequence ID" value="CAH2106486.1"/>
    <property type="molecule type" value="Genomic_DNA"/>
</dbReference>
<gene>
    <name evidence="2" type="ORF">EEDITHA_LOCUS20615</name>
</gene>
<name>A0AAU9V8E0_EUPED</name>
<accession>A0AAU9V8E0</accession>
<reference evidence="2" key="1">
    <citation type="submission" date="2022-03" db="EMBL/GenBank/DDBJ databases">
        <authorList>
            <person name="Tunstrom K."/>
        </authorList>
    </citation>
    <scope>NUCLEOTIDE SEQUENCE</scope>
</reference>
<dbReference type="AlphaFoldDB" id="A0AAU9V8E0"/>
<comment type="caution">
    <text evidence="2">The sequence shown here is derived from an EMBL/GenBank/DDBJ whole genome shotgun (WGS) entry which is preliminary data.</text>
</comment>
<sequence length="130" mass="14851">METDKMSTASSVGAERRPLMHALVIERRILFACTILIGLCTFVWITAVCTEKWVHIEGGNGIYLPSRGGFFMWSDSGVWEICRYVFHPSIVDHPLRQNATYISTLNPYDISDLKGEYFTSKLKKLLNYVI</sequence>
<keyword evidence="3" id="KW-1185">Reference proteome</keyword>
<dbReference type="Proteomes" id="UP001153954">
    <property type="component" value="Unassembled WGS sequence"/>
</dbReference>
<evidence type="ECO:0000256" key="1">
    <source>
        <dbReference type="SAM" id="Phobius"/>
    </source>
</evidence>
<keyword evidence="1" id="KW-0812">Transmembrane</keyword>
<evidence type="ECO:0000313" key="3">
    <source>
        <dbReference type="Proteomes" id="UP001153954"/>
    </source>
</evidence>
<protein>
    <submittedName>
        <fullName evidence="2">Uncharacterized protein</fullName>
    </submittedName>
</protein>
<evidence type="ECO:0000313" key="2">
    <source>
        <dbReference type="EMBL" id="CAH2106486.1"/>
    </source>
</evidence>
<dbReference type="Gene3D" id="1.20.140.150">
    <property type="match status" value="1"/>
</dbReference>
<feature type="transmembrane region" description="Helical" evidence="1">
    <location>
        <begin position="29"/>
        <end position="47"/>
    </location>
</feature>